<feature type="transmembrane region" description="Helical" evidence="1">
    <location>
        <begin position="12"/>
        <end position="35"/>
    </location>
</feature>
<keyword evidence="1" id="KW-0812">Transmembrane</keyword>
<gene>
    <name evidence="2" type="ORF">GCM10023167_16540</name>
</gene>
<dbReference type="RefSeq" id="WP_137319459.1">
    <property type="nucleotide sequence ID" value="NZ_BAABGL010000010.1"/>
</dbReference>
<comment type="caution">
    <text evidence="2">The sequence shown here is derived from an EMBL/GenBank/DDBJ whole genome shotgun (WGS) entry which is preliminary data.</text>
</comment>
<protein>
    <submittedName>
        <fullName evidence="2">DUF4233 domain-containing protein</fullName>
    </submittedName>
</protein>
<keyword evidence="1" id="KW-0472">Membrane</keyword>
<keyword evidence="1" id="KW-1133">Transmembrane helix</keyword>
<dbReference type="Pfam" id="PF14017">
    <property type="entry name" value="DUF4233"/>
    <property type="match status" value="1"/>
</dbReference>
<name>A0ABP8JFZ8_9MICO</name>
<dbReference type="EMBL" id="BAABGL010000010">
    <property type="protein sequence ID" value="GAA4390216.1"/>
    <property type="molecule type" value="Genomic_DNA"/>
</dbReference>
<dbReference type="InterPro" id="IPR025327">
    <property type="entry name" value="DUF4233"/>
</dbReference>
<feature type="transmembrane region" description="Helical" evidence="1">
    <location>
        <begin position="41"/>
        <end position="62"/>
    </location>
</feature>
<accession>A0ABP8JFZ8</accession>
<sequence>MTGAAAQKSKIPLLCATVLVSEVLVIYFAALAGFGLRPVPFGWVIGGATALAALCILAVATLPRRRGQRSAGIALGWLAQILILAAGFVMTSLFFVGAVFGVMWAVAVYWGRRMDRELTAWGR</sequence>
<feature type="transmembrane region" description="Helical" evidence="1">
    <location>
        <begin position="74"/>
        <end position="107"/>
    </location>
</feature>
<dbReference type="Proteomes" id="UP001500642">
    <property type="component" value="Unassembled WGS sequence"/>
</dbReference>
<evidence type="ECO:0000313" key="2">
    <source>
        <dbReference type="EMBL" id="GAA4390216.1"/>
    </source>
</evidence>
<evidence type="ECO:0000313" key="3">
    <source>
        <dbReference type="Proteomes" id="UP001500642"/>
    </source>
</evidence>
<keyword evidence="3" id="KW-1185">Reference proteome</keyword>
<reference evidence="3" key="1">
    <citation type="journal article" date="2019" name="Int. J. Syst. Evol. Microbiol.">
        <title>The Global Catalogue of Microorganisms (GCM) 10K type strain sequencing project: providing services to taxonomists for standard genome sequencing and annotation.</title>
        <authorList>
            <consortium name="The Broad Institute Genomics Platform"/>
            <consortium name="The Broad Institute Genome Sequencing Center for Infectious Disease"/>
            <person name="Wu L."/>
            <person name="Ma J."/>
        </authorList>
    </citation>
    <scope>NUCLEOTIDE SEQUENCE [LARGE SCALE GENOMIC DNA]</scope>
    <source>
        <strain evidence="3">JCM 17808</strain>
    </source>
</reference>
<evidence type="ECO:0000256" key="1">
    <source>
        <dbReference type="SAM" id="Phobius"/>
    </source>
</evidence>
<organism evidence="2 3">
    <name type="scientific">Brevibacterium pityocampae</name>
    <dbReference type="NCBI Taxonomy" id="506594"/>
    <lineage>
        <taxon>Bacteria</taxon>
        <taxon>Bacillati</taxon>
        <taxon>Actinomycetota</taxon>
        <taxon>Actinomycetes</taxon>
        <taxon>Micrococcales</taxon>
        <taxon>Brevibacteriaceae</taxon>
        <taxon>Brevibacterium</taxon>
    </lineage>
</organism>
<proteinExistence type="predicted"/>